<evidence type="ECO:0000259" key="10">
    <source>
        <dbReference type="PROSITE" id="PS50240"/>
    </source>
</evidence>
<keyword evidence="5" id="KW-0720">Serine protease</keyword>
<dbReference type="SMART" id="SM00042">
    <property type="entry name" value="CUB"/>
    <property type="match status" value="1"/>
</dbReference>
<evidence type="ECO:0000256" key="3">
    <source>
        <dbReference type="ARBA" id="ARBA00022670"/>
    </source>
</evidence>
<dbReference type="GO" id="GO:0005576">
    <property type="term" value="C:extracellular region"/>
    <property type="evidence" value="ECO:0007669"/>
    <property type="project" value="UniProtKB-SubCell"/>
</dbReference>
<dbReference type="InterPro" id="IPR001314">
    <property type="entry name" value="Peptidase_S1A"/>
</dbReference>
<dbReference type="GO" id="GO:0006508">
    <property type="term" value="P:proteolysis"/>
    <property type="evidence" value="ECO:0007669"/>
    <property type="project" value="UniProtKB-KW"/>
</dbReference>
<evidence type="ECO:0000259" key="9">
    <source>
        <dbReference type="PROSITE" id="PS01180"/>
    </source>
</evidence>
<dbReference type="AlphaFoldDB" id="A0A9J7DUF0"/>
<dbReference type="RefSeq" id="XP_022818725.1">
    <property type="nucleotide sequence ID" value="XM_022962957.1"/>
</dbReference>
<keyword evidence="4" id="KW-0378">Hydrolase</keyword>
<comment type="subcellular location">
    <subcellularLocation>
        <location evidence="1">Secreted</location>
    </subcellularLocation>
</comment>
<dbReference type="InterPro" id="IPR035914">
    <property type="entry name" value="Sperma_CUB_dom_sf"/>
</dbReference>
<dbReference type="KEGG" id="sliu:111351160"/>
<dbReference type="GeneID" id="111351160"/>
<dbReference type="PROSITE" id="PS50240">
    <property type="entry name" value="TRYPSIN_DOM"/>
    <property type="match status" value="1"/>
</dbReference>
<dbReference type="SUPFAM" id="SSF50494">
    <property type="entry name" value="Trypsin-like serine proteases"/>
    <property type="match status" value="1"/>
</dbReference>
<feature type="domain" description="CUB" evidence="9">
    <location>
        <begin position="71"/>
        <end position="185"/>
    </location>
</feature>
<gene>
    <name evidence="12" type="primary">LOC111351160</name>
</gene>
<protein>
    <submittedName>
        <fullName evidence="12">Venom serine protease-like isoform X1</fullName>
    </submittedName>
</protein>
<evidence type="ECO:0000256" key="2">
    <source>
        <dbReference type="ARBA" id="ARBA00022525"/>
    </source>
</evidence>
<dbReference type="PANTHER" id="PTHR24256">
    <property type="entry name" value="TRYPTASE-RELATED"/>
    <property type="match status" value="1"/>
</dbReference>
<sequence>MIIEFVQVEAEHFYHANSVANTKIICMSSETRVHDISRLLAMVNMGCAEKMKFTLLLLLWLVNHSLSQNGCDFYTNVPAGSSQVFSNPNYPGPYGPGIQCRWTARCPAGYNCRISCPQIQIPYSSGCSMDRLLVSRSGDPQLNAADTFCGPGSIYLTSTGQVLTVGLISSPYSTGGTFRCQITAVQSGEVTPPPSPQCICGVRNQNRIVGGQETGINEFPMMAGLVDLSIRTIKCGGAILTSRHVLTAGHCLYRQNATNYAIVVGEHNVNIGDSPATRAYAISGAVVHPSYTPVLYDYDSAIVTTVLKMEFGQLVMPVCLPFKFRNNNFAGAKVTAIGWGTLFIGGPKPSALMKVDLDVISQATCRNTFPSVTDRQMCTYTPGKDSCQDDSGGPLLYTDPQTGLLFSVGMVSFGNFCAEAKTPAVNTRITAILDWIVANTQPMSEYCVK</sequence>
<dbReference type="OrthoDB" id="6380398at2759"/>
<dbReference type="GO" id="GO:0004252">
    <property type="term" value="F:serine-type endopeptidase activity"/>
    <property type="evidence" value="ECO:0007669"/>
    <property type="project" value="InterPro"/>
</dbReference>
<dbReference type="CDD" id="cd00041">
    <property type="entry name" value="CUB"/>
    <property type="match status" value="1"/>
</dbReference>
<dbReference type="PRINTS" id="PR00722">
    <property type="entry name" value="CHYMOTRYPSIN"/>
</dbReference>
<proteinExistence type="inferred from homology"/>
<evidence type="ECO:0000256" key="8">
    <source>
        <dbReference type="PROSITE-ProRule" id="PRU00059"/>
    </source>
</evidence>
<evidence type="ECO:0000256" key="6">
    <source>
        <dbReference type="ARBA" id="ARBA00023157"/>
    </source>
</evidence>
<dbReference type="Pfam" id="PF00431">
    <property type="entry name" value="CUB"/>
    <property type="match status" value="1"/>
</dbReference>
<accession>A0A9J7DUF0</accession>
<dbReference type="Pfam" id="PF00089">
    <property type="entry name" value="Trypsin"/>
    <property type="match status" value="1"/>
</dbReference>
<dbReference type="PROSITE" id="PS01180">
    <property type="entry name" value="CUB"/>
    <property type="match status" value="1"/>
</dbReference>
<dbReference type="Gene3D" id="2.60.120.290">
    <property type="entry name" value="Spermadhesin, CUB domain"/>
    <property type="match status" value="1"/>
</dbReference>
<name>A0A9J7DUF0_SPOLT</name>
<keyword evidence="11" id="KW-1185">Reference proteome</keyword>
<dbReference type="SMART" id="SM00020">
    <property type="entry name" value="Tryp_SPc"/>
    <property type="match status" value="1"/>
</dbReference>
<evidence type="ECO:0000256" key="5">
    <source>
        <dbReference type="ARBA" id="ARBA00022825"/>
    </source>
</evidence>
<comment type="similarity">
    <text evidence="7">Belongs to the peptidase S1 family. CLIP subfamily.</text>
</comment>
<dbReference type="InterPro" id="IPR009003">
    <property type="entry name" value="Peptidase_S1_PA"/>
</dbReference>
<dbReference type="InterPro" id="IPR000859">
    <property type="entry name" value="CUB_dom"/>
</dbReference>
<keyword evidence="6" id="KW-1015">Disulfide bond</keyword>
<dbReference type="SUPFAM" id="SSF49854">
    <property type="entry name" value="Spermadhesin, CUB domain"/>
    <property type="match status" value="1"/>
</dbReference>
<dbReference type="CDD" id="cd00190">
    <property type="entry name" value="Tryp_SPc"/>
    <property type="match status" value="1"/>
</dbReference>
<feature type="domain" description="Peptidase S1" evidence="10">
    <location>
        <begin position="208"/>
        <end position="441"/>
    </location>
</feature>
<dbReference type="InterPro" id="IPR001254">
    <property type="entry name" value="Trypsin_dom"/>
</dbReference>
<reference evidence="12" key="1">
    <citation type="submission" date="2025-08" db="UniProtKB">
        <authorList>
            <consortium name="RefSeq"/>
        </authorList>
    </citation>
    <scope>IDENTIFICATION</scope>
    <source>
        <strain evidence="12">Ishihara</strain>
        <tissue evidence="12">Whole body</tissue>
    </source>
</reference>
<dbReference type="InterPro" id="IPR051487">
    <property type="entry name" value="Ser/Thr_Proteases_Immune/Dev"/>
</dbReference>
<dbReference type="Proteomes" id="UP000301870">
    <property type="component" value="Chromosome 12"/>
</dbReference>
<comment type="caution">
    <text evidence="8">Lacks conserved residue(s) required for the propagation of feature annotation.</text>
</comment>
<dbReference type="Gene3D" id="2.40.10.10">
    <property type="entry name" value="Trypsin-like serine proteases"/>
    <property type="match status" value="1"/>
</dbReference>
<evidence type="ECO:0000313" key="11">
    <source>
        <dbReference type="Proteomes" id="UP000301870"/>
    </source>
</evidence>
<dbReference type="InterPro" id="IPR043504">
    <property type="entry name" value="Peptidase_S1_PA_chymotrypsin"/>
</dbReference>
<organism evidence="11 12">
    <name type="scientific">Spodoptera litura</name>
    <name type="common">Asian cotton leafworm</name>
    <dbReference type="NCBI Taxonomy" id="69820"/>
    <lineage>
        <taxon>Eukaryota</taxon>
        <taxon>Metazoa</taxon>
        <taxon>Ecdysozoa</taxon>
        <taxon>Arthropoda</taxon>
        <taxon>Hexapoda</taxon>
        <taxon>Insecta</taxon>
        <taxon>Pterygota</taxon>
        <taxon>Neoptera</taxon>
        <taxon>Endopterygota</taxon>
        <taxon>Lepidoptera</taxon>
        <taxon>Glossata</taxon>
        <taxon>Ditrysia</taxon>
        <taxon>Noctuoidea</taxon>
        <taxon>Noctuidae</taxon>
        <taxon>Amphipyrinae</taxon>
        <taxon>Spodoptera</taxon>
    </lineage>
</organism>
<evidence type="ECO:0000256" key="7">
    <source>
        <dbReference type="ARBA" id="ARBA00024195"/>
    </source>
</evidence>
<evidence type="ECO:0000256" key="4">
    <source>
        <dbReference type="ARBA" id="ARBA00022801"/>
    </source>
</evidence>
<evidence type="ECO:0000256" key="1">
    <source>
        <dbReference type="ARBA" id="ARBA00004613"/>
    </source>
</evidence>
<dbReference type="FunFam" id="2.40.10.10:FF:000015">
    <property type="entry name" value="Atrial natriuretic peptide-converting enzyme"/>
    <property type="match status" value="1"/>
</dbReference>
<dbReference type="PROSITE" id="PS00134">
    <property type="entry name" value="TRYPSIN_HIS"/>
    <property type="match status" value="1"/>
</dbReference>
<dbReference type="InterPro" id="IPR018114">
    <property type="entry name" value="TRYPSIN_HIS"/>
</dbReference>
<keyword evidence="3" id="KW-0645">Protease</keyword>
<evidence type="ECO:0000313" key="12">
    <source>
        <dbReference type="RefSeq" id="XP_022818725.1"/>
    </source>
</evidence>
<keyword evidence="2" id="KW-0964">Secreted</keyword>